<dbReference type="Pfam" id="PF05593">
    <property type="entry name" value="RHS_repeat"/>
    <property type="match status" value="2"/>
</dbReference>
<sequence>MRVSRADGGTGRADVGLSVGYGKFAAGYGADYGSRLRLVSLPECALSTPSVPACQVQTPIASANDPVAQTVTAQQVSVGSAAGSSTVMALTSSSSGTSSAADWTATDLSPSYSWASGSAGGDFTLNYPLKVPASLGGPQPAVSLAYSSGSVDAKTAAKTGQSSVVGEGWELSGGGYVERSYRSCADAGGSTPDLCWVNAAAVTLVFGGRSVKLIQDGNGWHASSDDKLRIERVFDTSATRNNAVNGEHWKVTTQDGTQYFFGKVHRYAGDVIPGDTGNVGTASVLTEPVLNSEGTVDWGAKTAIGWGWDLVPDAAFKLADLDGDGRAELISKEDGTLYGVRNCGYYGDGTVCWGARVAIRPGMGAVADAAFKFGDLDGDHRADLVTKENGTLYGVRNCGYNSDGTVCWGAKTAIGWGWGAVPNAAFKLADLDGDGRAELISKEDGTLYGVHNCGYYGDGTVCWGARTAIGWGWDLVPDAAFNVADLDGDGRAELLSKEDGTLYRYHNCGYYGDGTVCWSDRAAISWGWGAVADAAVQYADLNGDHRADLVSKETGTLYGFGNNGYSFGQAWRWNLDYVVDPRGNSMTYFYDKLSGKYGPAGLSYDLSATVRRVEYGTRAGSEAAGTAPMRVTFGYSERCWAPNSCVWPPVAGSNGGYADTPTDLYCAVSVSTCPNVSTPMHFTRYRLTGVTTQVSTGSGYRSVDRWDLAQTLLTSGDVISPAGDDTAPNLWLSGLTHTGYAADGVTTQAEPQVTFGGERLANRTDWGNSLGMAPFNHWRVNQVNNGVGGQTLIDYDDPDCVNGAPKMNADSNPSRCFPMFYKGPASEPGFGYFNKYVVKSVTEYDLTGESPNEVTSYAYSTDGSSDTALWAHDDVDIAKVSETSWADWRGYPTVTTTHGAVAGQQTVTKTTYHRGLSGDAKSSGDGTQVLYDQRSAFILEPLQPASAIPVALAGGSNANALCLDIANAGTANGAPIQSYPCNGAWNQVWQRQIDGSNALKNPQSGKCLDITGAGTANGTHVQLWQCTGAANQAWLRQPDGSLKNPASGRCLNINNYSTLPNGSVDIYDCHGYSNQLWMPTNTGALQNVQGNRCADLAGGGSVNGTAIVNRGCTANDNVDSQVWQLEANGTVRNPTSGRCLTINASGTANGTGTYLWDCTAAPKQIWQAQTDGSLKNPSTNRCLDSGGAAGPNSIVSIWDCNGNLSQQWVGRTPDKAALNGNARTEFTMDNGTITGYTVHNYTITQTGSRQAYTTSGAFIRSFLTRETRTDEGISIAATSSWRWTRKETTYDNDYGLPVTGHDYGDTATVSDDTCSQIDYARNVTPSVYMVAYQSQTVTTDCVSSPTDAHFLAGTQTLYDGSSTLGAAPTFGLPSQVNALTSVTGTTKTWTKQSRTTYDPYGRIQDTFDALERKMMARYTPSSGGPVTATTVTNALSQSTVTTVEPGHGVPTSVLDANNQTATALPDALGRLTKVWQAGRATNLTPDYEYTYSTSNTQPNVITTKKLGPNGNQIISTALLDGQLRQRQTQSPAATAVGGRIVADIAYDARGLKRQETTFYNSGTTPGSALAAFSNTAVQQQTRLTYDALERVTVSARYAADVLKWQTTTTYDGNSVTVVPPAGGIPTRQTLDASGQVTQLRQYTAGSLSGASQDTAYEYDRLGRRTKTTDPAGNVWTTTYDRLGRTTAATDPDAGSTSYGYDLVGNQTSSTDGRTITLAYTYDDLNRRTAVYDGITSGFMRAAWTYDTVYPGALASYSRYTSGGLTFSTTVDSYDAQGRTLSVTNSLPLSSTLPTGSYTTSKTYNADGSLATQTFPNAGNLAQEVVTYTYDTTGRALSVTGLTTYVADTSYYGFGAVYQQVLGAGTKQVRRTSTIEEATGRQTASQVETRNQTNTNLWDVQLNDAYGFDDAGNVTSIKETGAAGTLVANQCFKYDGLRQLTEAWTTTAAACQATPTQGIVAGTDAYWSSYSYQLNNGNRTGETKHASGGNTIRTYTYPTSGPSSVRPHTISQVAVTGAATGTDSYSYDNGGNLTGRSVTGQPSQVLSWDNEGHLSSVVDSAGTTSYVYDADGNRLGATDPQGGTVYLPGFDLRLQGGTVTATRYYSDVASRTPAGLTWLAGDHHGSAKLTVNATTLAVTHRRLDPFGNPRGAAVTWPNPRGFVNGIVDASTGLTHLGAREYEPTTGRFISRDPLTSHDDPQELGGYAYAGSNPTTFSDPTGLCRICDTVRNATSNAPKKDIKKISKSLHDNVCKICNAAKKATPSVVGKIKAALVYEKPVGIAAGLSHRPMSSAELKTCKKDCSFDGPSGTALGPYQAAWCAFNTSPDCIDGMQSAFEIKALAYKIAKDRGWDAGQLNAFRHGLWMALLTGYFGFSVDQAMHLGAAHELDTDIDGMEWGTYDSAVDMHNNQVGAQLGADMRATMGEQWARDNRYAFYETVAWMVQTRLDDFNYTGHE</sequence>
<dbReference type="PROSITE" id="PS50231">
    <property type="entry name" value="RICIN_B_LECTIN"/>
    <property type="match status" value="2"/>
</dbReference>
<accession>A0A919PZ99</accession>
<dbReference type="InterPro" id="IPR028994">
    <property type="entry name" value="Integrin_alpha_N"/>
</dbReference>
<name>A0A919PZ99_9ACTN</name>
<dbReference type="InterPro" id="IPR054246">
    <property type="entry name" value="DUF6973"/>
</dbReference>
<feature type="domain" description="Ricin B lectin" evidence="2">
    <location>
        <begin position="949"/>
        <end position="1080"/>
    </location>
</feature>
<feature type="domain" description="Ricin B lectin" evidence="2">
    <location>
        <begin position="1083"/>
        <end position="1211"/>
    </location>
</feature>
<dbReference type="EMBL" id="BONQ01000178">
    <property type="protein sequence ID" value="GIG52382.1"/>
    <property type="molecule type" value="Genomic_DNA"/>
</dbReference>
<evidence type="ECO:0000313" key="4">
    <source>
        <dbReference type="Proteomes" id="UP000660611"/>
    </source>
</evidence>
<dbReference type="Pfam" id="PF14200">
    <property type="entry name" value="RicinB_lectin_2"/>
    <property type="match status" value="1"/>
</dbReference>
<dbReference type="InterPro" id="IPR006530">
    <property type="entry name" value="YD"/>
</dbReference>
<dbReference type="PANTHER" id="PTHR32305:SF17">
    <property type="entry name" value="TRNA NUCLEASE WAPA"/>
    <property type="match status" value="1"/>
</dbReference>
<dbReference type="CDD" id="cd00161">
    <property type="entry name" value="beta-trefoil_Ricin-like"/>
    <property type="match status" value="1"/>
</dbReference>
<dbReference type="InterPro" id="IPR013517">
    <property type="entry name" value="FG-GAP"/>
</dbReference>
<dbReference type="Pfam" id="PF13517">
    <property type="entry name" value="FG-GAP_3"/>
    <property type="match status" value="1"/>
</dbReference>
<dbReference type="NCBIfam" id="TIGR03696">
    <property type="entry name" value="Rhs_assc_core"/>
    <property type="match status" value="1"/>
</dbReference>
<dbReference type="InterPro" id="IPR000772">
    <property type="entry name" value="Ricin_B_lectin"/>
</dbReference>
<protein>
    <recommendedName>
        <fullName evidence="2">Ricin B lectin domain-containing protein</fullName>
    </recommendedName>
</protein>
<proteinExistence type="predicted"/>
<gene>
    <name evidence="3" type="ORF">Dsi01nite_104230</name>
</gene>
<keyword evidence="4" id="KW-1185">Reference proteome</keyword>
<dbReference type="SUPFAM" id="SSF69318">
    <property type="entry name" value="Integrin alpha N-terminal domain"/>
    <property type="match status" value="1"/>
</dbReference>
<dbReference type="Pfam" id="PF00652">
    <property type="entry name" value="Ricin_B_lectin"/>
    <property type="match status" value="1"/>
</dbReference>
<comment type="caution">
    <text evidence="3">The sequence shown here is derived from an EMBL/GenBank/DDBJ whole genome shotgun (WGS) entry which is preliminary data.</text>
</comment>
<evidence type="ECO:0000259" key="2">
    <source>
        <dbReference type="SMART" id="SM00458"/>
    </source>
</evidence>
<evidence type="ECO:0000256" key="1">
    <source>
        <dbReference type="ARBA" id="ARBA00022729"/>
    </source>
</evidence>
<dbReference type="InterPro" id="IPR031325">
    <property type="entry name" value="RHS_repeat"/>
</dbReference>
<dbReference type="InterPro" id="IPR050708">
    <property type="entry name" value="T6SS_VgrG/RHS"/>
</dbReference>
<reference evidence="3" key="1">
    <citation type="submission" date="2021-01" db="EMBL/GenBank/DDBJ databases">
        <title>Whole genome shotgun sequence of Dactylosporangium siamense NBRC 106093.</title>
        <authorList>
            <person name="Komaki H."/>
            <person name="Tamura T."/>
        </authorList>
    </citation>
    <scope>NUCLEOTIDE SEQUENCE</scope>
    <source>
        <strain evidence="3">NBRC 106093</strain>
    </source>
</reference>
<evidence type="ECO:0000313" key="3">
    <source>
        <dbReference type="EMBL" id="GIG52382.1"/>
    </source>
</evidence>
<dbReference type="InterPro" id="IPR022385">
    <property type="entry name" value="Rhs_assc_core"/>
</dbReference>
<keyword evidence="1" id="KW-0732">Signal</keyword>
<dbReference type="InterPro" id="IPR035992">
    <property type="entry name" value="Ricin_B-like_lectins"/>
</dbReference>
<dbReference type="Pfam" id="PF22322">
    <property type="entry name" value="DUF6973"/>
    <property type="match status" value="1"/>
</dbReference>
<dbReference type="SUPFAM" id="SSF50370">
    <property type="entry name" value="Ricin B-like lectins"/>
    <property type="match status" value="2"/>
</dbReference>
<dbReference type="SMART" id="SM00458">
    <property type="entry name" value="RICIN"/>
    <property type="match status" value="2"/>
</dbReference>
<organism evidence="3 4">
    <name type="scientific">Dactylosporangium siamense</name>
    <dbReference type="NCBI Taxonomy" id="685454"/>
    <lineage>
        <taxon>Bacteria</taxon>
        <taxon>Bacillati</taxon>
        <taxon>Actinomycetota</taxon>
        <taxon>Actinomycetes</taxon>
        <taxon>Micromonosporales</taxon>
        <taxon>Micromonosporaceae</taxon>
        <taxon>Dactylosporangium</taxon>
    </lineage>
</organism>
<dbReference type="Gene3D" id="2.80.10.50">
    <property type="match status" value="4"/>
</dbReference>
<dbReference type="Gene3D" id="2.180.10.10">
    <property type="entry name" value="RHS repeat-associated core"/>
    <property type="match status" value="1"/>
</dbReference>
<dbReference type="NCBIfam" id="TIGR01643">
    <property type="entry name" value="YD_repeat_2x"/>
    <property type="match status" value="3"/>
</dbReference>
<dbReference type="Proteomes" id="UP000660611">
    <property type="component" value="Unassembled WGS sequence"/>
</dbReference>
<dbReference type="PANTHER" id="PTHR32305">
    <property type="match status" value="1"/>
</dbReference>